<dbReference type="PANTHER" id="PTHR21021">
    <property type="entry name" value="GAF/PUTATIVE CYTOSKELETAL PROTEIN"/>
    <property type="match status" value="1"/>
</dbReference>
<dbReference type="EMBL" id="GL349448">
    <property type="protein sequence ID" value="KNC47807.1"/>
    <property type="molecule type" value="Genomic_DNA"/>
</dbReference>
<dbReference type="STRING" id="461836.A0A0L0D5Z4"/>
<dbReference type="OrthoDB" id="10253878at2759"/>
<keyword evidence="3" id="KW-1185">Reference proteome</keyword>
<evidence type="ECO:0000313" key="2">
    <source>
        <dbReference type="EMBL" id="KNC47807.1"/>
    </source>
</evidence>
<dbReference type="GO" id="GO:0005829">
    <property type="term" value="C:cytosol"/>
    <property type="evidence" value="ECO:0007669"/>
    <property type="project" value="TreeGrafter"/>
</dbReference>
<protein>
    <submittedName>
        <fullName evidence="2">TIP41 protein</fullName>
    </submittedName>
</protein>
<dbReference type="InterPro" id="IPR007303">
    <property type="entry name" value="TIP41-like"/>
</dbReference>
<dbReference type="RefSeq" id="XP_013759285.1">
    <property type="nucleotide sequence ID" value="XM_013903831.1"/>
</dbReference>
<dbReference type="AlphaFoldDB" id="A0A0L0D5Z4"/>
<proteinExistence type="inferred from homology"/>
<name>A0A0L0D5Z4_THETB</name>
<dbReference type="GeneID" id="25563600"/>
<dbReference type="Proteomes" id="UP000054408">
    <property type="component" value="Unassembled WGS sequence"/>
</dbReference>
<dbReference type="GO" id="GO:0031929">
    <property type="term" value="P:TOR signaling"/>
    <property type="evidence" value="ECO:0007669"/>
    <property type="project" value="TreeGrafter"/>
</dbReference>
<accession>A0A0L0D5Z4</accession>
<evidence type="ECO:0000313" key="3">
    <source>
        <dbReference type="Proteomes" id="UP000054408"/>
    </source>
</evidence>
<dbReference type="PANTHER" id="PTHR21021:SF16">
    <property type="entry name" value="TIP41-LIKE PROTEIN"/>
    <property type="match status" value="1"/>
</dbReference>
<dbReference type="eggNOG" id="KOG3224">
    <property type="taxonomic scope" value="Eukaryota"/>
</dbReference>
<dbReference type="OMA" id="DMILFED"/>
<evidence type="ECO:0000256" key="1">
    <source>
        <dbReference type="ARBA" id="ARBA00006658"/>
    </source>
</evidence>
<dbReference type="InterPro" id="IPR051330">
    <property type="entry name" value="Phosphatase_reg/MetRdx"/>
</dbReference>
<gene>
    <name evidence="2" type="ORF">AMSG_04036</name>
</gene>
<dbReference type="Pfam" id="PF04176">
    <property type="entry name" value="TIP41"/>
    <property type="match status" value="1"/>
</dbReference>
<reference evidence="2 3" key="1">
    <citation type="submission" date="2010-05" db="EMBL/GenBank/DDBJ databases">
        <title>The Genome Sequence of Thecamonas trahens ATCC 50062.</title>
        <authorList>
            <consortium name="The Broad Institute Genome Sequencing Platform"/>
            <person name="Russ C."/>
            <person name="Cuomo C."/>
            <person name="Shea T."/>
            <person name="Young S.K."/>
            <person name="Zeng Q."/>
            <person name="Koehrsen M."/>
            <person name="Haas B."/>
            <person name="Borodovsky M."/>
            <person name="Guigo R."/>
            <person name="Alvarado L."/>
            <person name="Berlin A."/>
            <person name="Bochicchio J."/>
            <person name="Borenstein D."/>
            <person name="Chapman S."/>
            <person name="Chen Z."/>
            <person name="Freedman E."/>
            <person name="Gellesch M."/>
            <person name="Goldberg J."/>
            <person name="Griggs A."/>
            <person name="Gujja S."/>
            <person name="Heilman E."/>
            <person name="Heiman D."/>
            <person name="Hepburn T."/>
            <person name="Howarth C."/>
            <person name="Jen D."/>
            <person name="Larson L."/>
            <person name="Mehta T."/>
            <person name="Park D."/>
            <person name="Pearson M."/>
            <person name="Roberts A."/>
            <person name="Saif S."/>
            <person name="Shenoy N."/>
            <person name="Sisk P."/>
            <person name="Stolte C."/>
            <person name="Sykes S."/>
            <person name="Thomson T."/>
            <person name="Walk T."/>
            <person name="White J."/>
            <person name="Yandava C."/>
            <person name="Burger G."/>
            <person name="Gray M.W."/>
            <person name="Holland P.W.H."/>
            <person name="King N."/>
            <person name="Lang F.B.F."/>
            <person name="Roger A.J."/>
            <person name="Ruiz-Trillo I."/>
            <person name="Lander E."/>
            <person name="Nusbaum C."/>
        </authorList>
    </citation>
    <scope>NUCLEOTIDE SEQUENCE [LARGE SCALE GENOMIC DNA]</scope>
    <source>
        <strain evidence="2 3">ATCC 50062</strain>
    </source>
</reference>
<comment type="similarity">
    <text evidence="1">Belongs to the TIP41 family.</text>
</comment>
<organism evidence="2 3">
    <name type="scientific">Thecamonas trahens ATCC 50062</name>
    <dbReference type="NCBI Taxonomy" id="461836"/>
    <lineage>
        <taxon>Eukaryota</taxon>
        <taxon>Apusozoa</taxon>
        <taxon>Apusomonadida</taxon>
        <taxon>Apusomonadidae</taxon>
        <taxon>Thecamonas</taxon>
    </lineage>
</organism>
<sequence>MAARTSLPVQPPEASTVLQVQGIDINGWKIRTVKSSILTSDEGEAWREALGLPELPEMVFGGARVQFVHSSGAIVTFKAFDALAMVDNQAQPPMVAASATWMQTASTEKAQDSVDAFDWTYNTAYGGTTGMLVEPSKELKVKPVEVKVQPVPENDAADNITPGDGDGPGVFVAVPAPVPPAKSIDYDLLRKREPILFFDEVMFFEDELADHGSSTLVAKLRVMPSAFFCLLRQFIRVDGVVVAVNDTRLFHAFGTSRVIRRITSATAECAALEAANPTITPAFYADVEAVIPLLTTTRDETEVLEL</sequence>